<reference evidence="10 11" key="1">
    <citation type="submission" date="2023-11" db="EMBL/GenBank/DDBJ databases">
        <title>Peredibacter starrii A3.12.</title>
        <authorList>
            <person name="Mitchell R.J."/>
        </authorList>
    </citation>
    <scope>NUCLEOTIDE SEQUENCE [LARGE SCALE GENOMIC DNA]</scope>
    <source>
        <strain evidence="10 11">A3.12</strain>
    </source>
</reference>
<evidence type="ECO:0000313" key="11">
    <source>
        <dbReference type="Proteomes" id="UP001324634"/>
    </source>
</evidence>
<evidence type="ECO:0000256" key="6">
    <source>
        <dbReference type="ARBA" id="ARBA00023304"/>
    </source>
</evidence>
<dbReference type="SUPFAM" id="SSF51735">
    <property type="entry name" value="NAD(P)-binding Rossmann-fold domains"/>
    <property type="match status" value="1"/>
</dbReference>
<proteinExistence type="inferred from homology"/>
<evidence type="ECO:0000259" key="8">
    <source>
        <dbReference type="PROSITE" id="PS51850"/>
    </source>
</evidence>
<evidence type="ECO:0000313" key="10">
    <source>
        <dbReference type="EMBL" id="WPU64621.1"/>
    </source>
</evidence>
<comment type="similarity">
    <text evidence="3 7">Belongs to the ketol-acid reductoisomerase family.</text>
</comment>
<feature type="binding site" evidence="7">
    <location>
        <position position="177"/>
    </location>
    <ligand>
        <name>Mg(2+)</name>
        <dbReference type="ChEBI" id="CHEBI:18420"/>
        <label>2</label>
    </ligand>
</feature>
<keyword evidence="11" id="KW-1185">Reference proteome</keyword>
<dbReference type="PANTHER" id="PTHR21371:SF1">
    <property type="entry name" value="KETOL-ACID REDUCTOISOMERASE, MITOCHONDRIAL"/>
    <property type="match status" value="1"/>
</dbReference>
<dbReference type="InterPro" id="IPR008927">
    <property type="entry name" value="6-PGluconate_DH-like_C_sf"/>
</dbReference>
<protein>
    <recommendedName>
        <fullName evidence="12">Ketol-acid reductoisomerase</fullName>
    </recommendedName>
</protein>
<keyword evidence="7" id="KW-0460">Magnesium</keyword>
<keyword evidence="7" id="KW-0479">Metal-binding</keyword>
<dbReference type="PANTHER" id="PTHR21371">
    <property type="entry name" value="KETOL-ACID REDUCTOISOMERASE, MITOCHONDRIAL"/>
    <property type="match status" value="1"/>
</dbReference>
<keyword evidence="5 7" id="KW-0560">Oxidoreductase</keyword>
<dbReference type="Gene3D" id="3.40.50.720">
    <property type="entry name" value="NAD(P)-binding Rossmann-like Domain"/>
    <property type="match status" value="1"/>
</dbReference>
<dbReference type="InterPro" id="IPR013023">
    <property type="entry name" value="KARI"/>
</dbReference>
<feature type="binding site" evidence="7">
    <location>
        <position position="238"/>
    </location>
    <ligand>
        <name>substrate</name>
    </ligand>
</feature>
<evidence type="ECO:0000256" key="5">
    <source>
        <dbReference type="ARBA" id="ARBA00023002"/>
    </source>
</evidence>
<sequence>MMRLTIIGFGNQARAWSQNLKDSGFPVRVALKPESPSIEIATKLGFDVVEIGSSDFYSGEAFALLTPDLTHQELMTAHGDKFHKGSVILYAHGFSLLKHNFHTRFPHLQHVLYAPKSIGSELRRQYELKGKLGAVYSLEFYQGETLAIEKWLMNLAKAMGINMGPYMTSFERETQADLYSEQGLLCSLVPYAAGEMFRHLVEAGIEPELAYFECWHELKLIVNAMVDKGPEGFFDLISPNALIGAEKGYHKLFTPEFHSNLRSLFTEIQNGKFDQELDAANVEETRKIIRERWAKSPLMKTFHKIHQDSP</sequence>
<evidence type="ECO:0000256" key="2">
    <source>
        <dbReference type="ARBA" id="ARBA00004885"/>
    </source>
</evidence>
<evidence type="ECO:0000256" key="7">
    <source>
        <dbReference type="PROSITE-ProRule" id="PRU01198"/>
    </source>
</evidence>
<dbReference type="KEGG" id="psti:SOO65_18160"/>
<accession>A0AAX4HNB4</accession>
<evidence type="ECO:0008006" key="12">
    <source>
        <dbReference type="Google" id="ProtNLM"/>
    </source>
</evidence>
<dbReference type="GO" id="GO:0009097">
    <property type="term" value="P:isoleucine biosynthetic process"/>
    <property type="evidence" value="ECO:0007669"/>
    <property type="project" value="UniProtKB-UniRule"/>
</dbReference>
<feature type="domain" description="KARI N-terminal Rossmann" evidence="8">
    <location>
        <begin position="1"/>
        <end position="169"/>
    </location>
</feature>
<evidence type="ECO:0000259" key="9">
    <source>
        <dbReference type="PROSITE" id="PS51851"/>
    </source>
</evidence>
<dbReference type="InterPro" id="IPR000506">
    <property type="entry name" value="KARI_C"/>
</dbReference>
<dbReference type="GO" id="GO:0004455">
    <property type="term" value="F:ketol-acid reductoisomerase activity"/>
    <property type="evidence" value="ECO:0007669"/>
    <property type="project" value="UniProtKB-UniRule"/>
</dbReference>
<evidence type="ECO:0000256" key="1">
    <source>
        <dbReference type="ARBA" id="ARBA00004864"/>
    </source>
</evidence>
<dbReference type="GO" id="GO:0009099">
    <property type="term" value="P:L-valine biosynthetic process"/>
    <property type="evidence" value="ECO:0007669"/>
    <property type="project" value="UniProtKB-UniRule"/>
</dbReference>
<dbReference type="AlphaFoldDB" id="A0AAX4HNB4"/>
<dbReference type="GO" id="GO:0046872">
    <property type="term" value="F:metal ion binding"/>
    <property type="evidence" value="ECO:0007669"/>
    <property type="project" value="UniProtKB-UniRule"/>
</dbReference>
<evidence type="ECO:0000256" key="3">
    <source>
        <dbReference type="ARBA" id="ARBA00010318"/>
    </source>
</evidence>
<dbReference type="Pfam" id="PF07991">
    <property type="entry name" value="KARI_N"/>
    <property type="match status" value="1"/>
</dbReference>
<feature type="binding site" evidence="7">
    <location>
        <position position="177"/>
    </location>
    <ligand>
        <name>Mg(2+)</name>
        <dbReference type="ChEBI" id="CHEBI:18420"/>
        <label>1</label>
    </ligand>
</feature>
<dbReference type="GO" id="GO:0005829">
    <property type="term" value="C:cytosol"/>
    <property type="evidence" value="ECO:0007669"/>
    <property type="project" value="TreeGrafter"/>
</dbReference>
<feature type="binding site" evidence="7">
    <location>
        <position position="181"/>
    </location>
    <ligand>
        <name>Mg(2+)</name>
        <dbReference type="ChEBI" id="CHEBI:18420"/>
        <label>1</label>
    </ligand>
</feature>
<organism evidence="10 11">
    <name type="scientific">Peredibacter starrii</name>
    <dbReference type="NCBI Taxonomy" id="28202"/>
    <lineage>
        <taxon>Bacteria</taxon>
        <taxon>Pseudomonadati</taxon>
        <taxon>Bdellovibrionota</taxon>
        <taxon>Bacteriovoracia</taxon>
        <taxon>Bacteriovoracales</taxon>
        <taxon>Bacteriovoracaceae</taxon>
        <taxon>Peredibacter</taxon>
    </lineage>
</organism>
<comment type="pathway">
    <text evidence="1">Amino-acid biosynthesis; L-valine biosynthesis; L-valine from pyruvate: step 2/4.</text>
</comment>
<keyword evidence="4 7" id="KW-0028">Amino-acid biosynthesis</keyword>
<feature type="binding site" evidence="7">
    <location>
        <position position="217"/>
    </location>
    <ligand>
        <name>Mg(2+)</name>
        <dbReference type="ChEBI" id="CHEBI:18420"/>
        <label>2</label>
    </ligand>
</feature>
<feature type="domain" description="KARI C-terminal knotted" evidence="9">
    <location>
        <begin position="169"/>
        <end position="310"/>
    </location>
</feature>
<dbReference type="PROSITE" id="PS51851">
    <property type="entry name" value="KARI_C"/>
    <property type="match status" value="1"/>
</dbReference>
<name>A0AAX4HNB4_9BACT</name>
<dbReference type="PROSITE" id="PS51850">
    <property type="entry name" value="KARI_N"/>
    <property type="match status" value="1"/>
</dbReference>
<dbReference type="SUPFAM" id="SSF48179">
    <property type="entry name" value="6-phosphogluconate dehydrogenase C-terminal domain-like"/>
    <property type="match status" value="1"/>
</dbReference>
<keyword evidence="6 7" id="KW-0100">Branched-chain amino acid biosynthesis</keyword>
<evidence type="ECO:0000256" key="4">
    <source>
        <dbReference type="ARBA" id="ARBA00022605"/>
    </source>
</evidence>
<dbReference type="RefSeq" id="WP_321393742.1">
    <property type="nucleotide sequence ID" value="NZ_CP139487.1"/>
</dbReference>
<dbReference type="Pfam" id="PF01450">
    <property type="entry name" value="KARI_C"/>
    <property type="match status" value="1"/>
</dbReference>
<dbReference type="InterPro" id="IPR013116">
    <property type="entry name" value="KARI_N"/>
</dbReference>
<dbReference type="Proteomes" id="UP001324634">
    <property type="component" value="Chromosome"/>
</dbReference>
<dbReference type="EMBL" id="CP139487">
    <property type="protein sequence ID" value="WPU64621.1"/>
    <property type="molecule type" value="Genomic_DNA"/>
</dbReference>
<dbReference type="InterPro" id="IPR036291">
    <property type="entry name" value="NAD(P)-bd_dom_sf"/>
</dbReference>
<gene>
    <name evidence="10" type="ORF">SOO65_18160</name>
</gene>
<feature type="binding site" evidence="7">
    <location>
        <position position="213"/>
    </location>
    <ligand>
        <name>Mg(2+)</name>
        <dbReference type="ChEBI" id="CHEBI:18420"/>
        <label>2</label>
    </ligand>
</feature>
<dbReference type="Gene3D" id="6.10.240.10">
    <property type="match status" value="1"/>
</dbReference>
<comment type="pathway">
    <text evidence="2">Amino-acid biosynthesis; L-isoleucine biosynthesis; L-isoleucine from 2-oxobutanoate: step 2/4.</text>
</comment>